<proteinExistence type="predicted"/>
<dbReference type="RefSeq" id="YP_009212817.1">
    <property type="nucleotide sequence ID" value="NC_028947.1"/>
</dbReference>
<protein>
    <submittedName>
        <fullName evidence="1">Uncharacterized protein</fullName>
    </submittedName>
</protein>
<evidence type="ECO:0000313" key="2">
    <source>
        <dbReference type="Proteomes" id="UP000032126"/>
    </source>
</evidence>
<name>A0A0C5AMT9_9CAUD</name>
<keyword evidence="2" id="KW-1185">Reference proteome</keyword>
<gene>
    <name evidence="1" type="ORF">PBI_KRATIO_71</name>
</gene>
<sequence length="56" mass="5999">MLKTILQAIAKEGVNVTLNTSVGTAQLNIELDDNGDLTARLKARPARRQPATLEPA</sequence>
<reference evidence="1 2" key="1">
    <citation type="submission" date="2014-10" db="EMBL/GenBank/DDBJ databases">
        <authorList>
            <person name="Franco-Moreira L.J."/>
            <person name="Acosta-Bonilla D."/>
            <person name="Alvarado-Vega D.L."/>
            <person name="Berrios-Pagan L.R."/>
            <person name="Burgos-Santana G."/>
            <person name="Collazo-Rodriguez B.J."/>
            <person name="Cordero-Bernard G."/>
            <person name="Cotto-Rosario A."/>
            <person name="Dominguez-Rodriguez E."/>
            <person name="Figueroa-Negron P."/>
            <person name="Huertas-de-Jesus N.A."/>
            <person name="Leon-Rivera A."/>
            <person name="Llavona-Cartagena I.G."/>
            <person name="Machin-Rivera R."/>
            <person name="Maldonado-Rodriguez J.M."/>
            <person name="Maldonado-Vazquez N."/>
            <person name="Melendez-Rodriguez N."/>
            <person name="Merced-Carire N.D."/>
            <person name="Mora-Marrero P.M."/>
            <person name="Negron-Cruz N."/>
            <person name="Nieves-Mendez L."/>
            <person name="Pereira-Torres T.N."/>
            <person name="Perez-Otero J."/>
            <person name="Ramos-Gonzalez J."/>
            <person name="Ramos-Rivera M."/>
            <person name="Reyes-Aponte A.J."/>
            <person name="Rivera-Burgos M."/>
            <person name="Rodriguez-Arriaga L."/>
            <person name="Sanchez-Collazo M."/>
            <person name="Soto-Diaz O.R."/>
            <person name="Suarez-Marquez A.M."/>
            <person name="Velazquez-Fernandez A.L."/>
            <person name="Vives-Matos I."/>
            <person name="Rubin M.R."/>
            <person name="Vazquez E."/>
            <person name="Wang X."/>
            <person name="Crowell R."/>
            <person name="Bostrom M.A."/>
            <person name="Burke M."/>
            <person name="Wright G.M."/>
            <person name="Gregory S.G."/>
            <person name="Colman S.D."/>
            <person name="Anders K.R."/>
            <person name="Braun M.A."/>
            <person name="Delesalle V.A."/>
            <person name="Hughes L.E."/>
            <person name="Ware V.C."/>
            <person name="Bradley K.W."/>
            <person name="Barker L.P."/>
            <person name="Asai D.J."/>
            <person name="Bowman C.A."/>
            <person name="Russell D.A."/>
            <person name="Pope W.H."/>
            <person name="Jacobs-Sera D."/>
            <person name="Hendrix R.W."/>
            <person name="Hatfull G.F."/>
        </authorList>
    </citation>
    <scope>NUCLEOTIDE SEQUENCE [LARGE SCALE GENOMIC DNA]</scope>
</reference>
<dbReference type="KEGG" id="vg:26639315"/>
<dbReference type="Proteomes" id="UP000032126">
    <property type="component" value="Segment"/>
</dbReference>
<accession>A0A0C5AMT9</accession>
<dbReference type="GeneID" id="26639315"/>
<dbReference type="EMBL" id="KM923971">
    <property type="protein sequence ID" value="AJK27400.1"/>
    <property type="molecule type" value="Genomic_DNA"/>
</dbReference>
<evidence type="ECO:0000313" key="1">
    <source>
        <dbReference type="EMBL" id="AJK27400.1"/>
    </source>
</evidence>
<organism evidence="1 2">
    <name type="scientific">Mycobacterium phage Kratio</name>
    <dbReference type="NCBI Taxonomy" id="1606763"/>
    <lineage>
        <taxon>Viruses</taxon>
        <taxon>Duplodnaviria</taxon>
        <taxon>Heunggongvirae</taxon>
        <taxon>Uroviricota</taxon>
        <taxon>Caudoviricetes</taxon>
        <taxon>Weiservirinae</taxon>
        <taxon>Kratiovirus</taxon>
        <taxon>Kratiovirus kratio</taxon>
    </lineage>
</organism>